<evidence type="ECO:0000313" key="2">
    <source>
        <dbReference type="EMBL" id="AUB80284.1"/>
    </source>
</evidence>
<dbReference type="InterPro" id="IPR040442">
    <property type="entry name" value="Pyrv_kinase-like_dom_sf"/>
</dbReference>
<dbReference type="PANTHER" id="PTHR22931">
    <property type="entry name" value="PHOSPHOENOLPYRUVATE DIKINASE-RELATED"/>
    <property type="match status" value="1"/>
</dbReference>
<dbReference type="EMBL" id="CP020370">
    <property type="protein sequence ID" value="AUB80284.1"/>
    <property type="molecule type" value="Genomic_DNA"/>
</dbReference>
<dbReference type="KEGG" id="tsy:THSYN_04475"/>
<protein>
    <recommendedName>
        <fullName evidence="4">Pyruvate, phosphate dikinase</fullName>
    </recommendedName>
</protein>
<evidence type="ECO:0000256" key="1">
    <source>
        <dbReference type="ARBA" id="ARBA00022723"/>
    </source>
</evidence>
<reference evidence="2 3" key="1">
    <citation type="submission" date="2017-03" db="EMBL/GenBank/DDBJ databases">
        <title>Complete genome sequence of Candidatus 'Thiodictyon syntrophicum' sp. nov. strain Cad16T, a photolithoautotroph purple sulfur bacterium isolated from an alpine meromictic lake.</title>
        <authorList>
            <person name="Luedin S.M."/>
            <person name="Pothier J.F."/>
            <person name="Danza F."/>
            <person name="Storelli N."/>
            <person name="Wittwer M."/>
            <person name="Tonolla M."/>
        </authorList>
    </citation>
    <scope>NUCLEOTIDE SEQUENCE [LARGE SCALE GENOMIC DNA]</scope>
    <source>
        <strain evidence="2 3">Cad16T</strain>
    </source>
</reference>
<dbReference type="InterPro" id="IPR015813">
    <property type="entry name" value="Pyrv/PenolPyrv_kinase-like_dom"/>
</dbReference>
<gene>
    <name evidence="2" type="ORF">THSYN_04475</name>
</gene>
<dbReference type="GO" id="GO:0046872">
    <property type="term" value="F:metal ion binding"/>
    <property type="evidence" value="ECO:0007669"/>
    <property type="project" value="UniProtKB-KW"/>
</dbReference>
<dbReference type="RefSeq" id="WP_100918085.1">
    <property type="nucleotide sequence ID" value="NZ_CP020370.1"/>
</dbReference>
<dbReference type="SUPFAM" id="SSF51621">
    <property type="entry name" value="Phosphoenolpyruvate/pyruvate domain"/>
    <property type="match status" value="1"/>
</dbReference>
<sequence length="101" mass="10939">MLFPRLDPKAKVKAVASGLPASPGTASGIAVFDADRAEMLGKEQGFKDFKALFEVMSPFPVVIRLLDPPIHEFLPNEAVMGRMGWCARSPSRSSWPRAPAA</sequence>
<evidence type="ECO:0000313" key="3">
    <source>
        <dbReference type="Proteomes" id="UP000232638"/>
    </source>
</evidence>
<dbReference type="InterPro" id="IPR010121">
    <property type="entry name" value="Pyruvate_phosphate_dikinase"/>
</dbReference>
<dbReference type="GO" id="GO:0050242">
    <property type="term" value="F:pyruvate, phosphate dikinase activity"/>
    <property type="evidence" value="ECO:0007669"/>
    <property type="project" value="InterPro"/>
</dbReference>
<name>A0A2K8U3W5_9GAMM</name>
<evidence type="ECO:0008006" key="4">
    <source>
        <dbReference type="Google" id="ProtNLM"/>
    </source>
</evidence>
<keyword evidence="1" id="KW-0479">Metal-binding</keyword>
<dbReference type="PANTHER" id="PTHR22931:SF9">
    <property type="entry name" value="PYRUVATE, PHOSPHATE DIKINASE 1, CHLOROPLASTIC"/>
    <property type="match status" value="1"/>
</dbReference>
<organism evidence="2 3">
    <name type="scientific">Candidatus Thiodictyon syntrophicum</name>
    <dbReference type="NCBI Taxonomy" id="1166950"/>
    <lineage>
        <taxon>Bacteria</taxon>
        <taxon>Pseudomonadati</taxon>
        <taxon>Pseudomonadota</taxon>
        <taxon>Gammaproteobacteria</taxon>
        <taxon>Chromatiales</taxon>
        <taxon>Chromatiaceae</taxon>
        <taxon>Thiodictyon</taxon>
    </lineage>
</organism>
<dbReference type="AlphaFoldDB" id="A0A2K8U3W5"/>
<keyword evidence="3" id="KW-1185">Reference proteome</keyword>
<dbReference type="Gene3D" id="3.20.20.60">
    <property type="entry name" value="Phosphoenolpyruvate-binding domains"/>
    <property type="match status" value="1"/>
</dbReference>
<dbReference type="Proteomes" id="UP000232638">
    <property type="component" value="Chromosome"/>
</dbReference>
<proteinExistence type="predicted"/>
<accession>A0A2K8U3W5</accession>